<dbReference type="InterPro" id="IPR026341">
    <property type="entry name" value="T9SS_type_B"/>
</dbReference>
<dbReference type="InterPro" id="IPR022409">
    <property type="entry name" value="PKD/Chitinase_dom"/>
</dbReference>
<dbReference type="InterPro" id="IPR000601">
    <property type="entry name" value="PKD_dom"/>
</dbReference>
<dbReference type="RefSeq" id="WP_264281896.1">
    <property type="nucleotide sequence ID" value="NZ_CP107006.1"/>
</dbReference>
<sequence length="565" mass="62680">MNSLLKYQLCLLLLLSCFINGRSAPLLTNFTWNSTCLNDSISFRITDDIDQIDSVKWNFGDPASLALDSSKREENAGHRYRATGPYTVTLIAFRGGVADTTTQVITIVPKKLVTMDPDITLCENAPLYTITVTVDPSTPLTGMEVITWQDTVTGFGLTYDVTETGTYRIQFDGCQPDDSVNVFYSPVPDFELGQDLNLCTDERITLDATAQNADYLWSTGETSPTILVDGNRSGQYWVEATITGCGVYRDTINVNFSGMPQTFDLGKDTLLCAGETITIRADVNAAIAYRWNTGARTQSINVSTRNAYWALVTTSTPMGNCDVVDTINVNYNPLRDVNLGNDTTVCVGEALVLTANYGTGSYLWQDGSKQATFYVDSPGYYYVRAQIGRCVSTDTIRVNYDDTLQVNLGPDTTICRLDRFVLSPNGAGTSFKWQDSTSSPTFTVTQPGIYAVVASNTCNRSVDSVEVNFRQCDCTFYFPTGFSPNNDGLNDLFRPVYRCFFTDYKLWIYNRWGELQFFTTDPSVAWTGSINGKEATTGTYVWIAEYKDSTTGKLYNQRGTVTLIR</sequence>
<reference evidence="3" key="1">
    <citation type="submission" date="2022-10" db="EMBL/GenBank/DDBJ databases">
        <title>Chitinophaga sp. nov., isolated from soil.</title>
        <authorList>
            <person name="Jeon C.O."/>
        </authorList>
    </citation>
    <scope>NUCLEOTIDE SEQUENCE</scope>
    <source>
        <strain evidence="3">R8</strain>
    </source>
</reference>
<keyword evidence="1" id="KW-0732">Signal</keyword>
<dbReference type="Pfam" id="PF13585">
    <property type="entry name" value="CHU_C"/>
    <property type="match status" value="1"/>
</dbReference>
<dbReference type="Pfam" id="PF18911">
    <property type="entry name" value="PKD_4"/>
    <property type="match status" value="1"/>
</dbReference>
<dbReference type="CDD" id="cd00146">
    <property type="entry name" value="PKD"/>
    <property type="match status" value="1"/>
</dbReference>
<feature type="chain" id="PRO_5046643808" evidence="1">
    <location>
        <begin position="25"/>
        <end position="565"/>
    </location>
</feature>
<organism evidence="3 4">
    <name type="scientific">Chitinophaga horti</name>
    <dbReference type="NCBI Taxonomy" id="2920382"/>
    <lineage>
        <taxon>Bacteria</taxon>
        <taxon>Pseudomonadati</taxon>
        <taxon>Bacteroidota</taxon>
        <taxon>Chitinophagia</taxon>
        <taxon>Chitinophagales</taxon>
        <taxon>Chitinophagaceae</taxon>
        <taxon>Chitinophaga</taxon>
    </lineage>
</organism>
<dbReference type="NCBIfam" id="TIGR04131">
    <property type="entry name" value="Bac_Flav_CTERM"/>
    <property type="match status" value="1"/>
</dbReference>
<dbReference type="InterPro" id="IPR013783">
    <property type="entry name" value="Ig-like_fold"/>
</dbReference>
<evidence type="ECO:0000313" key="4">
    <source>
        <dbReference type="Proteomes" id="UP001162741"/>
    </source>
</evidence>
<feature type="domain" description="PKD" evidence="2">
    <location>
        <begin position="24"/>
        <end position="92"/>
    </location>
</feature>
<dbReference type="InterPro" id="IPR035986">
    <property type="entry name" value="PKD_dom_sf"/>
</dbReference>
<feature type="signal peptide" evidence="1">
    <location>
        <begin position="1"/>
        <end position="24"/>
    </location>
</feature>
<dbReference type="SMART" id="SM00089">
    <property type="entry name" value="PKD"/>
    <property type="match status" value="1"/>
</dbReference>
<dbReference type="Proteomes" id="UP001162741">
    <property type="component" value="Chromosome"/>
</dbReference>
<accession>A0ABY6J2P8</accession>
<proteinExistence type="predicted"/>
<evidence type="ECO:0000313" key="3">
    <source>
        <dbReference type="EMBL" id="UYQ93915.1"/>
    </source>
</evidence>
<dbReference type="EMBL" id="CP107006">
    <property type="protein sequence ID" value="UYQ93915.1"/>
    <property type="molecule type" value="Genomic_DNA"/>
</dbReference>
<dbReference type="PROSITE" id="PS50093">
    <property type="entry name" value="PKD"/>
    <property type="match status" value="1"/>
</dbReference>
<dbReference type="PROSITE" id="PS51257">
    <property type="entry name" value="PROKAR_LIPOPROTEIN"/>
    <property type="match status" value="1"/>
</dbReference>
<protein>
    <submittedName>
        <fullName evidence="3">Gliding motility-associated C-terminal domain-containing protein</fullName>
    </submittedName>
</protein>
<dbReference type="SUPFAM" id="SSF49299">
    <property type="entry name" value="PKD domain"/>
    <property type="match status" value="1"/>
</dbReference>
<keyword evidence="4" id="KW-1185">Reference proteome</keyword>
<dbReference type="Gene3D" id="2.60.40.10">
    <property type="entry name" value="Immunoglobulins"/>
    <property type="match status" value="1"/>
</dbReference>
<evidence type="ECO:0000259" key="2">
    <source>
        <dbReference type="PROSITE" id="PS50093"/>
    </source>
</evidence>
<name>A0ABY6J2P8_9BACT</name>
<gene>
    <name evidence="3" type="ORF">MKQ68_02245</name>
</gene>
<evidence type="ECO:0000256" key="1">
    <source>
        <dbReference type="SAM" id="SignalP"/>
    </source>
</evidence>